<dbReference type="RefSeq" id="WP_368646840.1">
    <property type="nucleotide sequence ID" value="NZ_CP158255.1"/>
</dbReference>
<sequence>MGILYHYCSVEAFFSILSNKSIWLSNVNSMNDHQENKWLDQFILDELRNKMGAIGEASANLSWESYIKNKPNPFIFCLSSDPDVLSQWR</sequence>
<organism evidence="1">
    <name type="scientific">Castellaniella ginsengisoli</name>
    <dbReference type="NCBI Taxonomy" id="546114"/>
    <lineage>
        <taxon>Bacteria</taxon>
        <taxon>Pseudomonadati</taxon>
        <taxon>Pseudomonadota</taxon>
        <taxon>Betaproteobacteria</taxon>
        <taxon>Burkholderiales</taxon>
        <taxon>Alcaligenaceae</taxon>
        <taxon>Castellaniella</taxon>
    </lineage>
</organism>
<name>A0AB39D6Y3_9BURK</name>
<dbReference type="EMBL" id="CP158255">
    <property type="protein sequence ID" value="XDJ49930.1"/>
    <property type="molecule type" value="Genomic_DNA"/>
</dbReference>
<dbReference type="AlphaFoldDB" id="A0AB39D6Y3"/>
<gene>
    <name evidence="1" type="ORF">ABRZ09_11965</name>
</gene>
<evidence type="ECO:0008006" key="2">
    <source>
        <dbReference type="Google" id="ProtNLM"/>
    </source>
</evidence>
<protein>
    <recommendedName>
        <fullName evidence="2">DUF2971 domain-containing protein</fullName>
    </recommendedName>
</protein>
<proteinExistence type="predicted"/>
<accession>A0AB39D6Y3</accession>
<evidence type="ECO:0000313" key="1">
    <source>
        <dbReference type="EMBL" id="XDJ49930.1"/>
    </source>
</evidence>
<reference evidence="1" key="1">
    <citation type="submission" date="2024-05" db="EMBL/GenBank/DDBJ databases">
        <authorList>
            <person name="Luo Y.-C."/>
            <person name="Nicholds J."/>
            <person name="Mortimer T."/>
            <person name="Maboni G."/>
        </authorList>
    </citation>
    <scope>NUCLEOTIDE SEQUENCE</scope>
    <source>
        <strain evidence="1">151108</strain>
    </source>
</reference>